<evidence type="ECO:0000313" key="2">
    <source>
        <dbReference type="EMBL" id="TFL03509.1"/>
    </source>
</evidence>
<accession>A0A5C3QTC1</accession>
<feature type="compositionally biased region" description="Basic residues" evidence="1">
    <location>
        <begin position="179"/>
        <end position="200"/>
    </location>
</feature>
<evidence type="ECO:0000313" key="3">
    <source>
        <dbReference type="Proteomes" id="UP000305067"/>
    </source>
</evidence>
<organism evidence="2 3">
    <name type="scientific">Pterulicium gracile</name>
    <dbReference type="NCBI Taxonomy" id="1884261"/>
    <lineage>
        <taxon>Eukaryota</taxon>
        <taxon>Fungi</taxon>
        <taxon>Dikarya</taxon>
        <taxon>Basidiomycota</taxon>
        <taxon>Agaricomycotina</taxon>
        <taxon>Agaricomycetes</taxon>
        <taxon>Agaricomycetidae</taxon>
        <taxon>Agaricales</taxon>
        <taxon>Pleurotineae</taxon>
        <taxon>Pterulaceae</taxon>
        <taxon>Pterulicium</taxon>
    </lineage>
</organism>
<feature type="region of interest" description="Disordered" evidence="1">
    <location>
        <begin position="176"/>
        <end position="207"/>
    </location>
</feature>
<keyword evidence="3" id="KW-1185">Reference proteome</keyword>
<reference evidence="2 3" key="1">
    <citation type="journal article" date="2019" name="Nat. Ecol. Evol.">
        <title>Megaphylogeny resolves global patterns of mushroom evolution.</title>
        <authorList>
            <person name="Varga T."/>
            <person name="Krizsan K."/>
            <person name="Foldi C."/>
            <person name="Dima B."/>
            <person name="Sanchez-Garcia M."/>
            <person name="Sanchez-Ramirez S."/>
            <person name="Szollosi G.J."/>
            <person name="Szarkandi J.G."/>
            <person name="Papp V."/>
            <person name="Albert L."/>
            <person name="Andreopoulos W."/>
            <person name="Angelini C."/>
            <person name="Antonin V."/>
            <person name="Barry K.W."/>
            <person name="Bougher N.L."/>
            <person name="Buchanan P."/>
            <person name="Buyck B."/>
            <person name="Bense V."/>
            <person name="Catcheside P."/>
            <person name="Chovatia M."/>
            <person name="Cooper J."/>
            <person name="Damon W."/>
            <person name="Desjardin D."/>
            <person name="Finy P."/>
            <person name="Geml J."/>
            <person name="Haridas S."/>
            <person name="Hughes K."/>
            <person name="Justo A."/>
            <person name="Karasinski D."/>
            <person name="Kautmanova I."/>
            <person name="Kiss B."/>
            <person name="Kocsube S."/>
            <person name="Kotiranta H."/>
            <person name="LaButti K.M."/>
            <person name="Lechner B.E."/>
            <person name="Liimatainen K."/>
            <person name="Lipzen A."/>
            <person name="Lukacs Z."/>
            <person name="Mihaltcheva S."/>
            <person name="Morgado L.N."/>
            <person name="Niskanen T."/>
            <person name="Noordeloos M.E."/>
            <person name="Ohm R.A."/>
            <person name="Ortiz-Santana B."/>
            <person name="Ovrebo C."/>
            <person name="Racz N."/>
            <person name="Riley R."/>
            <person name="Savchenko A."/>
            <person name="Shiryaev A."/>
            <person name="Soop K."/>
            <person name="Spirin V."/>
            <person name="Szebenyi C."/>
            <person name="Tomsovsky M."/>
            <person name="Tulloss R.E."/>
            <person name="Uehling J."/>
            <person name="Grigoriev I.V."/>
            <person name="Vagvolgyi C."/>
            <person name="Papp T."/>
            <person name="Martin F.M."/>
            <person name="Miettinen O."/>
            <person name="Hibbett D.S."/>
            <person name="Nagy L.G."/>
        </authorList>
    </citation>
    <scope>NUCLEOTIDE SEQUENCE [LARGE SCALE GENOMIC DNA]</scope>
    <source>
        <strain evidence="2 3">CBS 309.79</strain>
    </source>
</reference>
<name>A0A5C3QTC1_9AGAR</name>
<sequence>MVPEGFNQEYSTSFIARSAELLENQLLRFKDADLAVTIRTGPYPDFAQPYLPHLHRATQIRAPHHVLADLHHSSPLSRLELLDIDHSYGKHGFTSPEENEAEPHFPHPNHIFSATISGRHSIPGHPPLMVYRPDLITRLDVDLHSCREAVQLIPPALVSFMDLKLIDGLEYNSPLDHHGHGHGHGHHHHGHHHHGHHHHPQQNGPAG</sequence>
<dbReference type="EMBL" id="ML178820">
    <property type="protein sequence ID" value="TFL03509.1"/>
    <property type="molecule type" value="Genomic_DNA"/>
</dbReference>
<protein>
    <submittedName>
        <fullName evidence="2">Uncharacterized protein</fullName>
    </submittedName>
</protein>
<gene>
    <name evidence="2" type="ORF">BDV98DRAFT_564332</name>
</gene>
<proteinExistence type="predicted"/>
<evidence type="ECO:0000256" key="1">
    <source>
        <dbReference type="SAM" id="MobiDB-lite"/>
    </source>
</evidence>
<dbReference type="AlphaFoldDB" id="A0A5C3QTC1"/>
<dbReference type="Proteomes" id="UP000305067">
    <property type="component" value="Unassembled WGS sequence"/>
</dbReference>